<sequence length="90" mass="9780">MKSRVFSLDLINKPDYHRLLVYRTNGTGSGGGVRFYHLTVSRLIRVLRAMCTASTGAECKTWMSGDSASWAILGVVEEMQAAQAKLAAAS</sequence>
<dbReference type="EMBL" id="MT141926">
    <property type="protein sequence ID" value="QJA72127.1"/>
    <property type="molecule type" value="Genomic_DNA"/>
</dbReference>
<dbReference type="AlphaFoldDB" id="A0A6M3JTU7"/>
<accession>A0A6M3JTU7</accession>
<evidence type="ECO:0000313" key="1">
    <source>
        <dbReference type="EMBL" id="QJA72127.1"/>
    </source>
</evidence>
<gene>
    <name evidence="1" type="ORF">MM415A02915_0011</name>
</gene>
<organism evidence="1">
    <name type="scientific">viral metagenome</name>
    <dbReference type="NCBI Taxonomy" id="1070528"/>
    <lineage>
        <taxon>unclassified sequences</taxon>
        <taxon>metagenomes</taxon>
        <taxon>organismal metagenomes</taxon>
    </lineage>
</organism>
<protein>
    <submittedName>
        <fullName evidence="1">Uncharacterized protein</fullName>
    </submittedName>
</protein>
<reference evidence="1" key="1">
    <citation type="submission" date="2020-03" db="EMBL/GenBank/DDBJ databases">
        <title>The deep terrestrial virosphere.</title>
        <authorList>
            <person name="Holmfeldt K."/>
            <person name="Nilsson E."/>
            <person name="Simone D."/>
            <person name="Lopez-Fernandez M."/>
            <person name="Wu X."/>
            <person name="de Brujin I."/>
            <person name="Lundin D."/>
            <person name="Andersson A."/>
            <person name="Bertilsson S."/>
            <person name="Dopson M."/>
        </authorList>
    </citation>
    <scope>NUCLEOTIDE SEQUENCE</scope>
    <source>
        <strain evidence="1">MM415A02915</strain>
    </source>
</reference>
<proteinExistence type="predicted"/>
<name>A0A6M3JTU7_9ZZZZ</name>